<dbReference type="RefSeq" id="WP_216318527.1">
    <property type="nucleotide sequence ID" value="NZ_JAHKRT010000001.1"/>
</dbReference>
<evidence type="ECO:0000256" key="3">
    <source>
        <dbReference type="ARBA" id="ARBA00023180"/>
    </source>
</evidence>
<dbReference type="Pfam" id="PF01436">
    <property type="entry name" value="NHL"/>
    <property type="match status" value="1"/>
</dbReference>
<protein>
    <submittedName>
        <fullName evidence="7">Peptidyl-alpha-hydroxyglycine alpha-amidating lyase family protein</fullName>
    </submittedName>
</protein>
<feature type="repeat" description="NHL" evidence="4">
    <location>
        <begin position="205"/>
        <end position="244"/>
    </location>
</feature>
<feature type="signal peptide" evidence="6">
    <location>
        <begin position="1"/>
        <end position="24"/>
    </location>
</feature>
<dbReference type="Proteomes" id="UP000776276">
    <property type="component" value="Unassembled WGS sequence"/>
</dbReference>
<comment type="caution">
    <text evidence="7">The sequence shown here is derived from an EMBL/GenBank/DDBJ whole genome shotgun (WGS) entry which is preliminary data.</text>
</comment>
<keyword evidence="1 6" id="KW-0732">Signal</keyword>
<evidence type="ECO:0000313" key="8">
    <source>
        <dbReference type="Proteomes" id="UP000776276"/>
    </source>
</evidence>
<proteinExistence type="predicted"/>
<evidence type="ECO:0000256" key="6">
    <source>
        <dbReference type="SAM" id="SignalP"/>
    </source>
</evidence>
<dbReference type="GO" id="GO:0016829">
    <property type="term" value="F:lyase activity"/>
    <property type="evidence" value="ECO:0007669"/>
    <property type="project" value="UniProtKB-KW"/>
</dbReference>
<dbReference type="PANTHER" id="PTHR10680">
    <property type="entry name" value="PEPTIDYL-GLYCINE ALPHA-AMIDATING MONOOXYGENASE"/>
    <property type="match status" value="1"/>
</dbReference>
<organism evidence="7 8">
    <name type="scientific">Sphingomonas quercus</name>
    <dbReference type="NCBI Taxonomy" id="2842451"/>
    <lineage>
        <taxon>Bacteria</taxon>
        <taxon>Pseudomonadati</taxon>
        <taxon>Pseudomonadota</taxon>
        <taxon>Alphaproteobacteria</taxon>
        <taxon>Sphingomonadales</taxon>
        <taxon>Sphingomonadaceae</taxon>
        <taxon>Sphingomonas</taxon>
    </lineage>
</organism>
<evidence type="ECO:0000256" key="1">
    <source>
        <dbReference type="ARBA" id="ARBA00022729"/>
    </source>
</evidence>
<evidence type="ECO:0000256" key="4">
    <source>
        <dbReference type="PROSITE-ProRule" id="PRU00504"/>
    </source>
</evidence>
<evidence type="ECO:0000256" key="2">
    <source>
        <dbReference type="ARBA" id="ARBA00022737"/>
    </source>
</evidence>
<dbReference type="EMBL" id="JAHKRT010000001">
    <property type="protein sequence ID" value="MBU3076409.1"/>
    <property type="molecule type" value="Genomic_DNA"/>
</dbReference>
<dbReference type="PANTHER" id="PTHR10680:SF38">
    <property type="entry name" value="BLL1368 PROTEIN"/>
    <property type="match status" value="1"/>
</dbReference>
<sequence length="370" mass="39740">MGTGFRGLGLMLGALCATTLPAAAARAQGEIPFDAVDFLKPPADMHLGEIAGVAVNAQGHVFVYQRGNTSGPAYGAAAAQLLEFDQAGRYVREIGKGLYAWSYAHAVRVDPQGNIWAMDKGSDMVIKFTPAGRVAMVFGRKPEASDENAHPLEHPNPPRPAVDGQFRQVTDIAWDSKGNGYISDGYINSRVAKIGPDGHWLKSWGSFGSEPGQFNTLHSIASDASDRIYVADRGNRRIQVFDTEGKLLDTITINVPAPANAPAAIGNRPRLNPDGSAAAGNGTMQPGAPWSLCITPKGPNGQFLYVSDAYPGRIYKLTLDGKVLGWLGGSGKQLKQFGWIHEMACPSENELYVGELLNWRLQKLTLRPGK</sequence>
<accession>A0ABS6BDL6</accession>
<name>A0ABS6BDL6_9SPHN</name>
<dbReference type="CDD" id="cd14958">
    <property type="entry name" value="NHL_PAL_like"/>
    <property type="match status" value="1"/>
</dbReference>
<keyword evidence="7" id="KW-0456">Lyase</keyword>
<dbReference type="InterPro" id="IPR001258">
    <property type="entry name" value="NHL_repeat"/>
</dbReference>
<keyword evidence="8" id="KW-1185">Reference proteome</keyword>
<reference evidence="7 8" key="1">
    <citation type="submission" date="2021-06" db="EMBL/GenBank/DDBJ databases">
        <title>Sphingomonas sp. XMGL2, whole genome shotgun sequencing project.</title>
        <authorList>
            <person name="Zhao G."/>
            <person name="Shen L."/>
        </authorList>
    </citation>
    <scope>NUCLEOTIDE SEQUENCE [LARGE SCALE GENOMIC DNA]</scope>
    <source>
        <strain evidence="7 8">XMGL2</strain>
    </source>
</reference>
<feature type="chain" id="PRO_5046700484" evidence="6">
    <location>
        <begin position="25"/>
        <end position="370"/>
    </location>
</feature>
<feature type="region of interest" description="Disordered" evidence="5">
    <location>
        <begin position="143"/>
        <end position="163"/>
    </location>
</feature>
<gene>
    <name evidence="7" type="ORF">KOF26_00905</name>
</gene>
<dbReference type="PROSITE" id="PS51125">
    <property type="entry name" value="NHL"/>
    <property type="match status" value="1"/>
</dbReference>
<feature type="compositionally biased region" description="Basic and acidic residues" evidence="5">
    <location>
        <begin position="143"/>
        <end position="153"/>
    </location>
</feature>
<keyword evidence="3" id="KW-0325">Glycoprotein</keyword>
<evidence type="ECO:0000313" key="7">
    <source>
        <dbReference type="EMBL" id="MBU3076409.1"/>
    </source>
</evidence>
<evidence type="ECO:0000256" key="5">
    <source>
        <dbReference type="SAM" id="MobiDB-lite"/>
    </source>
</evidence>
<keyword evidence="2" id="KW-0677">Repeat</keyword>